<comment type="similarity">
    <text evidence="3">Belongs to the cytochrome P450 family.</text>
</comment>
<dbReference type="GO" id="GO:0005506">
    <property type="term" value="F:iron ion binding"/>
    <property type="evidence" value="ECO:0007669"/>
    <property type="project" value="InterPro"/>
</dbReference>
<keyword evidence="5" id="KW-0812">Transmembrane</keyword>
<dbReference type="AlphaFoldDB" id="M7TKE3"/>
<evidence type="ECO:0000256" key="8">
    <source>
        <dbReference type="ARBA" id="ARBA00023002"/>
    </source>
</evidence>
<dbReference type="Gene3D" id="1.10.630.10">
    <property type="entry name" value="Cytochrome P450"/>
    <property type="match status" value="1"/>
</dbReference>
<keyword evidence="4 12" id="KW-0349">Heme</keyword>
<dbReference type="PANTHER" id="PTHR46206:SF5">
    <property type="entry name" value="P450, PUTATIVE (EUROFUNG)-RELATED"/>
    <property type="match status" value="1"/>
</dbReference>
<keyword evidence="8" id="KW-0560">Oxidoreductase</keyword>
<dbReference type="GO" id="GO:0004497">
    <property type="term" value="F:monooxygenase activity"/>
    <property type="evidence" value="ECO:0007669"/>
    <property type="project" value="UniProtKB-KW"/>
</dbReference>
<dbReference type="EMBL" id="KB705867">
    <property type="protein sequence ID" value="EMR70416.1"/>
    <property type="molecule type" value="Genomic_DNA"/>
</dbReference>
<sequence>MHQQHPIINAKNEKFMVSAIAFIEETLICAEMVKLMPKFMAPLIGKLIAYYLKSHEVIFETLLPIAEQRCLERDLATQGRPVPKHADCIQWIMETSPRQNPWTPTRVVYELIAIWFGSVHALSTTITFAIQDLCLHPEYLDPLRKEADRDYAGFERTARGLPLLDSFIKESARLTPVESMSTRRCATQPFSLSDGTKVAVGDWACTPVRAIMQSAEFYPEPLQFNGFRFARSEDLPGAVPDPNFNFLQPKPSKLTDVDPSWHVWGTGRMACPGRYYATAVMKVIMGQIIMNYDSGSKAKVAYSMVTTDPQGCRGWEQM</sequence>
<evidence type="ECO:0000313" key="13">
    <source>
        <dbReference type="EMBL" id="EMR70416.1"/>
    </source>
</evidence>
<evidence type="ECO:0000256" key="12">
    <source>
        <dbReference type="PIRSR" id="PIRSR602403-1"/>
    </source>
</evidence>
<proteinExistence type="inferred from homology"/>
<dbReference type="GO" id="GO:0016020">
    <property type="term" value="C:membrane"/>
    <property type="evidence" value="ECO:0007669"/>
    <property type="project" value="UniProtKB-SubCell"/>
</dbReference>
<dbReference type="Pfam" id="PF00067">
    <property type="entry name" value="p450"/>
    <property type="match status" value="1"/>
</dbReference>
<accession>M7TKE3</accession>
<dbReference type="SUPFAM" id="SSF48264">
    <property type="entry name" value="Cytochrome P450"/>
    <property type="match status" value="1"/>
</dbReference>
<keyword evidence="6 12" id="KW-0479">Metal-binding</keyword>
<gene>
    <name evidence="13" type="ORF">UCREL1_2541</name>
</gene>
<evidence type="ECO:0000256" key="9">
    <source>
        <dbReference type="ARBA" id="ARBA00023004"/>
    </source>
</evidence>
<evidence type="ECO:0000256" key="6">
    <source>
        <dbReference type="ARBA" id="ARBA00022723"/>
    </source>
</evidence>
<evidence type="ECO:0000256" key="11">
    <source>
        <dbReference type="ARBA" id="ARBA00023136"/>
    </source>
</evidence>
<dbReference type="InterPro" id="IPR002403">
    <property type="entry name" value="Cyt_P450_E_grp-IV"/>
</dbReference>
<dbReference type="OrthoDB" id="1844152at2759"/>
<keyword evidence="14" id="KW-1185">Reference proteome</keyword>
<reference evidence="14" key="1">
    <citation type="journal article" date="2013" name="Genome Announc.">
        <title>Draft genome sequence of the grapevine dieback fungus Eutypa lata UCR-EL1.</title>
        <authorList>
            <person name="Blanco-Ulate B."/>
            <person name="Rolshausen P.E."/>
            <person name="Cantu D."/>
        </authorList>
    </citation>
    <scope>NUCLEOTIDE SEQUENCE [LARGE SCALE GENOMIC DNA]</scope>
    <source>
        <strain evidence="14">UCR-EL1</strain>
    </source>
</reference>
<comment type="cofactor">
    <cofactor evidence="1 12">
        <name>heme</name>
        <dbReference type="ChEBI" id="CHEBI:30413"/>
    </cofactor>
</comment>
<evidence type="ECO:0000256" key="1">
    <source>
        <dbReference type="ARBA" id="ARBA00001971"/>
    </source>
</evidence>
<keyword evidence="11" id="KW-0472">Membrane</keyword>
<evidence type="ECO:0000256" key="4">
    <source>
        <dbReference type="ARBA" id="ARBA00022617"/>
    </source>
</evidence>
<evidence type="ECO:0000256" key="3">
    <source>
        <dbReference type="ARBA" id="ARBA00010617"/>
    </source>
</evidence>
<dbReference type="KEGG" id="ela:UCREL1_2541"/>
<keyword evidence="9 12" id="KW-0408">Iron</keyword>
<evidence type="ECO:0000256" key="5">
    <source>
        <dbReference type="ARBA" id="ARBA00022692"/>
    </source>
</evidence>
<dbReference type="Proteomes" id="UP000012174">
    <property type="component" value="Unassembled WGS sequence"/>
</dbReference>
<dbReference type="eggNOG" id="KOG0156">
    <property type="taxonomic scope" value="Eukaryota"/>
</dbReference>
<dbReference type="CDD" id="cd11041">
    <property type="entry name" value="CYP503A1-like"/>
    <property type="match status" value="1"/>
</dbReference>
<name>M7TKE3_EUTLA</name>
<dbReference type="GO" id="GO:0020037">
    <property type="term" value="F:heme binding"/>
    <property type="evidence" value="ECO:0007669"/>
    <property type="project" value="InterPro"/>
</dbReference>
<dbReference type="PRINTS" id="PR00465">
    <property type="entry name" value="EP450IV"/>
</dbReference>
<dbReference type="InterPro" id="IPR001128">
    <property type="entry name" value="Cyt_P450"/>
</dbReference>
<protein>
    <submittedName>
        <fullName evidence="13">Putative cytochrome p450 protein</fullName>
    </submittedName>
</protein>
<evidence type="ECO:0000256" key="7">
    <source>
        <dbReference type="ARBA" id="ARBA00022989"/>
    </source>
</evidence>
<organism evidence="13 14">
    <name type="scientific">Eutypa lata (strain UCR-EL1)</name>
    <name type="common">Grapevine dieback disease fungus</name>
    <name type="synonym">Eutypa armeniacae</name>
    <dbReference type="NCBI Taxonomy" id="1287681"/>
    <lineage>
        <taxon>Eukaryota</taxon>
        <taxon>Fungi</taxon>
        <taxon>Dikarya</taxon>
        <taxon>Ascomycota</taxon>
        <taxon>Pezizomycotina</taxon>
        <taxon>Sordariomycetes</taxon>
        <taxon>Xylariomycetidae</taxon>
        <taxon>Xylariales</taxon>
        <taxon>Diatrypaceae</taxon>
        <taxon>Eutypa</taxon>
    </lineage>
</organism>
<comment type="subcellular location">
    <subcellularLocation>
        <location evidence="2">Membrane</location>
    </subcellularLocation>
</comment>
<dbReference type="PANTHER" id="PTHR46206">
    <property type="entry name" value="CYTOCHROME P450"/>
    <property type="match status" value="1"/>
</dbReference>
<dbReference type="HOGENOM" id="CLU_022195_1_2_1"/>
<dbReference type="GO" id="GO:0016705">
    <property type="term" value="F:oxidoreductase activity, acting on paired donors, with incorporation or reduction of molecular oxygen"/>
    <property type="evidence" value="ECO:0007669"/>
    <property type="project" value="InterPro"/>
</dbReference>
<evidence type="ECO:0000256" key="2">
    <source>
        <dbReference type="ARBA" id="ARBA00004370"/>
    </source>
</evidence>
<keyword evidence="7" id="KW-1133">Transmembrane helix</keyword>
<dbReference type="InterPro" id="IPR036396">
    <property type="entry name" value="Cyt_P450_sf"/>
</dbReference>
<evidence type="ECO:0000256" key="10">
    <source>
        <dbReference type="ARBA" id="ARBA00023033"/>
    </source>
</evidence>
<evidence type="ECO:0000313" key="14">
    <source>
        <dbReference type="Proteomes" id="UP000012174"/>
    </source>
</evidence>
<dbReference type="OMA" id="YELIAIW"/>
<feature type="binding site" description="axial binding residue" evidence="12">
    <location>
        <position position="271"/>
    </location>
    <ligand>
        <name>heme</name>
        <dbReference type="ChEBI" id="CHEBI:30413"/>
    </ligand>
    <ligandPart>
        <name>Fe</name>
        <dbReference type="ChEBI" id="CHEBI:18248"/>
    </ligandPart>
</feature>
<keyword evidence="10" id="KW-0503">Monooxygenase</keyword>